<dbReference type="Gene3D" id="1.10.3210.10">
    <property type="entry name" value="Hypothetical protein af1432"/>
    <property type="match status" value="1"/>
</dbReference>
<evidence type="ECO:0000313" key="3">
    <source>
        <dbReference type="Proteomes" id="UP001336250"/>
    </source>
</evidence>
<dbReference type="Proteomes" id="UP001336250">
    <property type="component" value="Unassembled WGS sequence"/>
</dbReference>
<dbReference type="InterPro" id="IPR003607">
    <property type="entry name" value="HD/PDEase_dom"/>
</dbReference>
<dbReference type="PANTHER" id="PTHR43155:SF2">
    <property type="entry name" value="CYCLIC DI-GMP PHOSPHODIESTERASE PA4108"/>
    <property type="match status" value="1"/>
</dbReference>
<dbReference type="SUPFAM" id="SSF109604">
    <property type="entry name" value="HD-domain/PDEase-like"/>
    <property type="match status" value="1"/>
</dbReference>
<comment type="caution">
    <text evidence="2">The sequence shown here is derived from an EMBL/GenBank/DDBJ whole genome shotgun (WGS) entry which is preliminary data.</text>
</comment>
<dbReference type="Pfam" id="PF13487">
    <property type="entry name" value="HD_5"/>
    <property type="match status" value="1"/>
</dbReference>
<feature type="domain" description="HD-GYP" evidence="1">
    <location>
        <begin position="108"/>
        <end position="303"/>
    </location>
</feature>
<evidence type="ECO:0000259" key="1">
    <source>
        <dbReference type="PROSITE" id="PS51832"/>
    </source>
</evidence>
<dbReference type="InterPro" id="IPR037522">
    <property type="entry name" value="HD_GYP_dom"/>
</dbReference>
<dbReference type="EMBL" id="JAZIBG010000049">
    <property type="protein sequence ID" value="MEF7616778.1"/>
    <property type="molecule type" value="Genomic_DNA"/>
</dbReference>
<sequence>MDDPNSAHYLQTVVELGEKRPVTTSRAIYNTQGLKVLDKGVAINAQLYARLQQHQFDAPLDDTVSSSTTVTGRQLREAATALGAQLPFFARLMAEPGLRDLLLDGLEAVPLPPAVAFQLTLACEVRPTLFEHLVRSALLAAWLGYTPLAPRFDVTMLCAAGLLHDLGMLRIDPVLLAPRQQLTAEQRRQLYSHPLLSAMLLERHHDYPRTLLRAVLEHQEYLDGSGYPRALAGDAVSPWGRLLSLAQMASAMFGSGGEAPELRLSVVLRMNPHRYDAGLVQRLTGLLDPRWPADASSPERLPRPAEVLADIDRLLADWPTAVLQARGITPERQARLGLVAVQCAQLRRTLADSGAAPQQLALLAGQPEDGQLQLELSLMAREAAWQLRTLARTTRRRWQAEADDMPGSSYAGWLRASEAVFQPLLHTPAAEDDASGEG</sequence>
<accession>A0AAW9QK68</accession>
<organism evidence="2 3">
    <name type="scientific">Aquincola agrisoli</name>
    <dbReference type="NCBI Taxonomy" id="3119538"/>
    <lineage>
        <taxon>Bacteria</taxon>
        <taxon>Pseudomonadati</taxon>
        <taxon>Pseudomonadota</taxon>
        <taxon>Betaproteobacteria</taxon>
        <taxon>Burkholderiales</taxon>
        <taxon>Sphaerotilaceae</taxon>
        <taxon>Aquincola</taxon>
    </lineage>
</organism>
<protein>
    <submittedName>
        <fullName evidence="2">HD domain-containing phosphohydrolase</fullName>
    </submittedName>
</protein>
<dbReference type="CDD" id="cd00077">
    <property type="entry name" value="HDc"/>
    <property type="match status" value="1"/>
</dbReference>
<reference evidence="2 3" key="1">
    <citation type="submission" date="2024-02" db="EMBL/GenBank/DDBJ databases">
        <title>Genome sequence of Aquincola sp. MAHUQ-54.</title>
        <authorList>
            <person name="Huq M.A."/>
        </authorList>
    </citation>
    <scope>NUCLEOTIDE SEQUENCE [LARGE SCALE GENOMIC DNA]</scope>
    <source>
        <strain evidence="2 3">MAHUQ-54</strain>
    </source>
</reference>
<dbReference type="RefSeq" id="WP_332292372.1">
    <property type="nucleotide sequence ID" value="NZ_JAZIBG010000049.1"/>
</dbReference>
<dbReference type="AlphaFoldDB" id="A0AAW9QK68"/>
<dbReference type="GO" id="GO:0008081">
    <property type="term" value="F:phosphoric diester hydrolase activity"/>
    <property type="evidence" value="ECO:0007669"/>
    <property type="project" value="UniProtKB-ARBA"/>
</dbReference>
<gene>
    <name evidence="2" type="ORF">V4F39_22885</name>
</gene>
<dbReference type="PANTHER" id="PTHR43155">
    <property type="entry name" value="CYCLIC DI-GMP PHOSPHODIESTERASE PA4108-RELATED"/>
    <property type="match status" value="1"/>
</dbReference>
<dbReference type="PROSITE" id="PS51832">
    <property type="entry name" value="HD_GYP"/>
    <property type="match status" value="1"/>
</dbReference>
<name>A0AAW9QK68_9BURK</name>
<evidence type="ECO:0000313" key="2">
    <source>
        <dbReference type="EMBL" id="MEF7616778.1"/>
    </source>
</evidence>
<proteinExistence type="predicted"/>
<keyword evidence="3" id="KW-1185">Reference proteome</keyword>